<dbReference type="RefSeq" id="WP_284292057.1">
    <property type="nucleotide sequence ID" value="NZ_BSUK01000001.1"/>
</dbReference>
<dbReference type="PROSITE" id="PS50853">
    <property type="entry name" value="FN3"/>
    <property type="match status" value="1"/>
</dbReference>
<gene>
    <name evidence="5" type="ORF">GCM10025864_06950</name>
</gene>
<evidence type="ECO:0000256" key="2">
    <source>
        <dbReference type="ARBA" id="ARBA00023326"/>
    </source>
</evidence>
<dbReference type="CDD" id="cd00063">
    <property type="entry name" value="FN3"/>
    <property type="match status" value="1"/>
</dbReference>
<accession>A0ABQ6HY38</accession>
<dbReference type="Gene3D" id="2.60.40.10">
    <property type="entry name" value="Immunoglobulins"/>
    <property type="match status" value="1"/>
</dbReference>
<dbReference type="InterPro" id="IPR036116">
    <property type="entry name" value="FN3_sf"/>
</dbReference>
<dbReference type="SUPFAM" id="SSF49265">
    <property type="entry name" value="Fibronectin type III"/>
    <property type="match status" value="1"/>
</dbReference>
<feature type="region of interest" description="Disordered" evidence="3">
    <location>
        <begin position="38"/>
        <end position="62"/>
    </location>
</feature>
<dbReference type="InterPro" id="IPR013783">
    <property type="entry name" value="Ig-like_fold"/>
</dbReference>
<keyword evidence="2" id="KW-0624">Polysaccharide degradation</keyword>
<keyword evidence="1" id="KW-0326">Glycosidase</keyword>
<keyword evidence="6" id="KW-1185">Reference proteome</keyword>
<evidence type="ECO:0000313" key="5">
    <source>
        <dbReference type="EMBL" id="GMA22936.1"/>
    </source>
</evidence>
<feature type="domain" description="Fibronectin type-III" evidence="4">
    <location>
        <begin position="67"/>
        <end position="159"/>
    </location>
</feature>
<dbReference type="Proteomes" id="UP001157091">
    <property type="component" value="Unassembled WGS sequence"/>
</dbReference>
<evidence type="ECO:0000313" key="6">
    <source>
        <dbReference type="Proteomes" id="UP001157091"/>
    </source>
</evidence>
<keyword evidence="2" id="KW-0119">Carbohydrate metabolism</keyword>
<dbReference type="InterPro" id="IPR036691">
    <property type="entry name" value="Endo/exonu/phosph_ase_sf"/>
</dbReference>
<dbReference type="InterPro" id="IPR003961">
    <property type="entry name" value="FN3_dom"/>
</dbReference>
<reference evidence="6" key="1">
    <citation type="journal article" date="2019" name="Int. J. Syst. Evol. Microbiol.">
        <title>The Global Catalogue of Microorganisms (GCM) 10K type strain sequencing project: providing services to taxonomists for standard genome sequencing and annotation.</title>
        <authorList>
            <consortium name="The Broad Institute Genomics Platform"/>
            <consortium name="The Broad Institute Genome Sequencing Center for Infectious Disease"/>
            <person name="Wu L."/>
            <person name="Ma J."/>
        </authorList>
    </citation>
    <scope>NUCLEOTIDE SEQUENCE [LARGE SCALE GENOMIC DNA]</scope>
    <source>
        <strain evidence="6">NBRC 106348</strain>
    </source>
</reference>
<feature type="compositionally biased region" description="Low complexity" evidence="3">
    <location>
        <begin position="381"/>
        <end position="401"/>
    </location>
</feature>
<feature type="region of interest" description="Disordered" evidence="3">
    <location>
        <begin position="348"/>
        <end position="401"/>
    </location>
</feature>
<dbReference type="EMBL" id="BSUK01000001">
    <property type="protein sequence ID" value="GMA22936.1"/>
    <property type="molecule type" value="Genomic_DNA"/>
</dbReference>
<protein>
    <recommendedName>
        <fullName evidence="4">Fibronectin type-III domain-containing protein</fullName>
    </recommendedName>
</protein>
<evidence type="ECO:0000256" key="1">
    <source>
        <dbReference type="ARBA" id="ARBA00023295"/>
    </source>
</evidence>
<comment type="caution">
    <text evidence="5">The sequence shown here is derived from an EMBL/GenBank/DDBJ whole genome shotgun (WGS) entry which is preliminary data.</text>
</comment>
<feature type="compositionally biased region" description="Low complexity" evidence="3">
    <location>
        <begin position="355"/>
        <end position="373"/>
    </location>
</feature>
<proteinExistence type="predicted"/>
<dbReference type="Gene3D" id="3.60.10.10">
    <property type="entry name" value="Endonuclease/exonuclease/phosphatase"/>
    <property type="match status" value="1"/>
</dbReference>
<sequence>MTKVLHTSAVVHGMKYRVNLRDGARYYVLLRTVRGPAHASEDGDEQVVRGPDSRVRGFSTPLKKLGVPTTPTVRPLSASTVTVSWKPVTNATRYTVTFASTASSKQRTVLTTTHTSVTLDGVRPKAMHLRPIFYVRVVADRWGLVKHSSKPRTATVLAGNARTPVAFTTTVATYNLLRTQFDDDAGRSWTKRFTLSGKQLRGVGIAGLQETGWGKVDGKRPVSVVAKAAHLTVAKHPHGSKPCTTQNQPVLYAAGKFTVVHCGYQKISAKGTKGIDARYATWVELKDRKSHQPVLVVNAHLTAYTSTHSSTSATAQRARAAEAKQLVKLIGQHRRSGEPVVLTGDYNSYPGRWATTPSTSSPLPGTRVPTSPHAARRTASTRRSTTSTVRARTTSPSTTSS</sequence>
<name>A0ABQ6HY38_9MICO</name>
<evidence type="ECO:0000256" key="3">
    <source>
        <dbReference type="SAM" id="MobiDB-lite"/>
    </source>
</evidence>
<evidence type="ECO:0000259" key="4">
    <source>
        <dbReference type="PROSITE" id="PS50853"/>
    </source>
</evidence>
<dbReference type="SUPFAM" id="SSF56219">
    <property type="entry name" value="DNase I-like"/>
    <property type="match status" value="1"/>
</dbReference>
<keyword evidence="1" id="KW-0378">Hydrolase</keyword>
<organism evidence="5 6">
    <name type="scientific">Luteimicrobium album</name>
    <dbReference type="NCBI Taxonomy" id="1054550"/>
    <lineage>
        <taxon>Bacteria</taxon>
        <taxon>Bacillati</taxon>
        <taxon>Actinomycetota</taxon>
        <taxon>Actinomycetes</taxon>
        <taxon>Micrococcales</taxon>
        <taxon>Luteimicrobium</taxon>
    </lineage>
</organism>